<keyword evidence="1" id="KW-0812">Transmembrane</keyword>
<reference evidence="2" key="2">
    <citation type="submission" date="2013-04" db="UniProtKB">
        <authorList>
            <consortium name="EnsemblPlants"/>
        </authorList>
    </citation>
    <scope>IDENTIFICATION</scope>
</reference>
<evidence type="ECO:0000313" key="2">
    <source>
        <dbReference type="EnsemblPlants" id="OB12G25580.1"/>
    </source>
</evidence>
<feature type="transmembrane region" description="Helical" evidence="1">
    <location>
        <begin position="35"/>
        <end position="61"/>
    </location>
</feature>
<organism evidence="2">
    <name type="scientific">Oryza brachyantha</name>
    <name type="common">malo sina</name>
    <dbReference type="NCBI Taxonomy" id="4533"/>
    <lineage>
        <taxon>Eukaryota</taxon>
        <taxon>Viridiplantae</taxon>
        <taxon>Streptophyta</taxon>
        <taxon>Embryophyta</taxon>
        <taxon>Tracheophyta</taxon>
        <taxon>Spermatophyta</taxon>
        <taxon>Magnoliopsida</taxon>
        <taxon>Liliopsida</taxon>
        <taxon>Poales</taxon>
        <taxon>Poaceae</taxon>
        <taxon>BOP clade</taxon>
        <taxon>Oryzoideae</taxon>
        <taxon>Oryzeae</taxon>
        <taxon>Oryzinae</taxon>
        <taxon>Oryza</taxon>
    </lineage>
</organism>
<dbReference type="HOGENOM" id="CLU_2284695_0_0_1"/>
<dbReference type="EnsemblPlants" id="OB12G25580.1">
    <property type="protein sequence ID" value="OB12G25580.1"/>
    <property type="gene ID" value="OB12G25580"/>
</dbReference>
<proteinExistence type="predicted"/>
<keyword evidence="1" id="KW-0472">Membrane</keyword>
<keyword evidence="1" id="KW-1133">Transmembrane helix</keyword>
<dbReference type="eggNOG" id="ENOG502R586">
    <property type="taxonomic scope" value="Eukaryota"/>
</dbReference>
<keyword evidence="3" id="KW-1185">Reference proteome</keyword>
<sequence length="115" mass="13835">MITTRIMMTAFILFLVLILVFIFVFTPIFMPMFMLLMLLVFVPVFVSVLFMLLLFVFGLTFRFTRYSWYTLFSLMNGQIYWSCFSKLKCLTQCFHVKWLDIRRLVPQVCILNKLI</sequence>
<accession>J3NF00</accession>
<protein>
    <submittedName>
        <fullName evidence="2">Uncharacterized protein</fullName>
    </submittedName>
</protein>
<dbReference type="AlphaFoldDB" id="J3NF00"/>
<reference evidence="2" key="1">
    <citation type="journal article" date="2013" name="Nat. Commun.">
        <title>Whole-genome sequencing of Oryza brachyantha reveals mechanisms underlying Oryza genome evolution.</title>
        <authorList>
            <person name="Chen J."/>
            <person name="Huang Q."/>
            <person name="Gao D."/>
            <person name="Wang J."/>
            <person name="Lang Y."/>
            <person name="Liu T."/>
            <person name="Li B."/>
            <person name="Bai Z."/>
            <person name="Luis Goicoechea J."/>
            <person name="Liang C."/>
            <person name="Chen C."/>
            <person name="Zhang W."/>
            <person name="Sun S."/>
            <person name="Liao Y."/>
            <person name="Zhang X."/>
            <person name="Yang L."/>
            <person name="Song C."/>
            <person name="Wang M."/>
            <person name="Shi J."/>
            <person name="Liu G."/>
            <person name="Liu J."/>
            <person name="Zhou H."/>
            <person name="Zhou W."/>
            <person name="Yu Q."/>
            <person name="An N."/>
            <person name="Chen Y."/>
            <person name="Cai Q."/>
            <person name="Wang B."/>
            <person name="Liu B."/>
            <person name="Min J."/>
            <person name="Huang Y."/>
            <person name="Wu H."/>
            <person name="Li Z."/>
            <person name="Zhang Y."/>
            <person name="Yin Y."/>
            <person name="Song W."/>
            <person name="Jiang J."/>
            <person name="Jackson S.A."/>
            <person name="Wing R.A."/>
            <person name="Wang J."/>
            <person name="Chen M."/>
        </authorList>
    </citation>
    <scope>NUCLEOTIDE SEQUENCE [LARGE SCALE GENOMIC DNA]</scope>
    <source>
        <strain evidence="2">cv. IRGC 101232</strain>
    </source>
</reference>
<feature type="transmembrane region" description="Helical" evidence="1">
    <location>
        <begin position="7"/>
        <end position="29"/>
    </location>
</feature>
<evidence type="ECO:0000313" key="3">
    <source>
        <dbReference type="Proteomes" id="UP000006038"/>
    </source>
</evidence>
<dbReference type="Proteomes" id="UP000006038">
    <property type="component" value="Chromosome 12"/>
</dbReference>
<dbReference type="Gramene" id="OB12G25580.1">
    <property type="protein sequence ID" value="OB12G25580.1"/>
    <property type="gene ID" value="OB12G25580"/>
</dbReference>
<evidence type="ECO:0000256" key="1">
    <source>
        <dbReference type="SAM" id="Phobius"/>
    </source>
</evidence>
<name>J3NF00_ORYBR</name>